<gene>
    <name evidence="1" type="ORF">KIPB_007934</name>
</gene>
<keyword evidence="2" id="KW-1185">Reference proteome</keyword>
<accession>A0A9K3CZA4</accession>
<dbReference type="EMBL" id="BDIP01002339">
    <property type="protein sequence ID" value="GIQ86139.1"/>
    <property type="molecule type" value="Genomic_DNA"/>
</dbReference>
<organism evidence="1 2">
    <name type="scientific">Kipferlia bialata</name>
    <dbReference type="NCBI Taxonomy" id="797122"/>
    <lineage>
        <taxon>Eukaryota</taxon>
        <taxon>Metamonada</taxon>
        <taxon>Carpediemonas-like organisms</taxon>
        <taxon>Kipferlia</taxon>
    </lineage>
</organism>
<sequence>MFRACSGTSESVSVPGSVLLSVSLGSPTLNTPEGYIPLSHVVQIHISLCERCLCGERYPGREVELLRI</sequence>
<proteinExistence type="predicted"/>
<dbReference type="AlphaFoldDB" id="A0A9K3CZA4"/>
<dbReference type="Proteomes" id="UP000265618">
    <property type="component" value="Unassembled WGS sequence"/>
</dbReference>
<evidence type="ECO:0000313" key="2">
    <source>
        <dbReference type="Proteomes" id="UP000265618"/>
    </source>
</evidence>
<name>A0A9K3CZA4_9EUKA</name>
<protein>
    <submittedName>
        <fullName evidence="1">Uncharacterized protein</fullName>
    </submittedName>
</protein>
<comment type="caution">
    <text evidence="1">The sequence shown here is derived from an EMBL/GenBank/DDBJ whole genome shotgun (WGS) entry which is preliminary data.</text>
</comment>
<reference evidence="1 2" key="1">
    <citation type="journal article" date="2018" name="PLoS ONE">
        <title>The draft genome of Kipferlia bialata reveals reductive genome evolution in fornicate parasites.</title>
        <authorList>
            <person name="Tanifuji G."/>
            <person name="Takabayashi S."/>
            <person name="Kume K."/>
            <person name="Takagi M."/>
            <person name="Nakayama T."/>
            <person name="Kamikawa R."/>
            <person name="Inagaki Y."/>
            <person name="Hashimoto T."/>
        </authorList>
    </citation>
    <scope>NUCLEOTIDE SEQUENCE [LARGE SCALE GENOMIC DNA]</scope>
    <source>
        <strain evidence="1">NY0173</strain>
    </source>
</reference>
<evidence type="ECO:0000313" key="1">
    <source>
        <dbReference type="EMBL" id="GIQ86139.1"/>
    </source>
</evidence>